<feature type="non-terminal residue" evidence="10">
    <location>
        <position position="650"/>
    </location>
</feature>
<dbReference type="Pfam" id="PF13962">
    <property type="entry name" value="PGG"/>
    <property type="match status" value="1"/>
</dbReference>
<dbReference type="Pfam" id="PF00023">
    <property type="entry name" value="Ank"/>
    <property type="match status" value="1"/>
</dbReference>
<dbReference type="SMART" id="SM00248">
    <property type="entry name" value="ANK"/>
    <property type="match status" value="9"/>
</dbReference>
<evidence type="ECO:0000256" key="3">
    <source>
        <dbReference type="ARBA" id="ARBA00022737"/>
    </source>
</evidence>
<comment type="subcellular location">
    <subcellularLocation>
        <location evidence="1">Membrane</location>
        <topology evidence="1">Multi-pass membrane protein</topology>
    </subcellularLocation>
</comment>
<sequence>MLWKHLQLTALRFMIRVLRFGARSSTFCDNLARLRQIFCFHNLLLAISPAVTYTLISTYEQFLSFTMTWVEGLEVSHGRLLYEADMIVNLITISKSGVVIAQFQNAMDPRLYKSAESGDVCFFKQLLNDDPMLLYQLTPRENTALHIAVQFGHKNVTAEIYSRCRSLLTQPNLDGDTPLHVAARVGRFSIVNYLVRETLSMSQVEFGNVSSKMLETLRVRNRGNNTVLHEAVRNGHNKVAEFLLKIDPKLASFENEAGESPLYLAAREGLLDILNQILQSSPSSAHGGSDGQTALHAAVVEKHFDIMEALLRFKQQLIKEADHQGKTPLYYAASLGDHRTVERLLELDISIAYVLDKQGFSPIHVAASKGHTSVIREIVRHCPDSGELVDPYGWNALHIAIFNGQANVVRYILETAELEGTINQPDFDGNTPLHLATIERKTWILRYLRWDGRVNLRSKNKFGQTAIEIDRSIKESSITSPRELQNITPSIWGHLGTQHSWLGNIKISPRAEQEEANAVQTYIQMGQTLLMVATLITTVTFAAAFTMPGGYNNDVGPDRGQALLQSNNDFKWFIITDTVAMTCSIIAACLLFWGAVNSNKSSYVYYFTSAAALTYIALQSTAIAFETGIKAAMPDQQFLKTLGTLVGAAF</sequence>
<protein>
    <submittedName>
        <fullName evidence="10">Ankyrin repeat family protein</fullName>
    </submittedName>
</protein>
<dbReference type="PANTHER" id="PTHR24186">
    <property type="entry name" value="PROTEIN PHOSPHATASE 1 REGULATORY SUBUNIT"/>
    <property type="match status" value="1"/>
</dbReference>
<dbReference type="PROSITE" id="PS50297">
    <property type="entry name" value="ANK_REP_REGION"/>
    <property type="match status" value="4"/>
</dbReference>
<evidence type="ECO:0000259" key="9">
    <source>
        <dbReference type="Pfam" id="PF13962"/>
    </source>
</evidence>
<feature type="transmembrane region" description="Helical" evidence="8">
    <location>
        <begin position="605"/>
        <end position="625"/>
    </location>
</feature>
<dbReference type="Pfam" id="PF12796">
    <property type="entry name" value="Ank_2"/>
    <property type="match status" value="3"/>
</dbReference>
<feature type="transmembrane region" description="Helical" evidence="8">
    <location>
        <begin position="529"/>
        <end position="551"/>
    </location>
</feature>
<dbReference type="AlphaFoldDB" id="A0A4Y1RD58"/>
<keyword evidence="6 8" id="KW-0472">Membrane</keyword>
<evidence type="ECO:0000256" key="6">
    <source>
        <dbReference type="ARBA" id="ARBA00023136"/>
    </source>
</evidence>
<dbReference type="PANTHER" id="PTHR24186:SF46">
    <property type="entry name" value="PROTEIN ACCELERATED CELL DEATH 6-LIKE"/>
    <property type="match status" value="1"/>
</dbReference>
<organism evidence="10">
    <name type="scientific">Prunus dulcis</name>
    <name type="common">Almond</name>
    <name type="synonym">Amygdalus dulcis</name>
    <dbReference type="NCBI Taxonomy" id="3755"/>
    <lineage>
        <taxon>Eukaryota</taxon>
        <taxon>Viridiplantae</taxon>
        <taxon>Streptophyta</taxon>
        <taxon>Embryophyta</taxon>
        <taxon>Tracheophyta</taxon>
        <taxon>Spermatophyta</taxon>
        <taxon>Magnoliopsida</taxon>
        <taxon>eudicotyledons</taxon>
        <taxon>Gunneridae</taxon>
        <taxon>Pentapetalae</taxon>
        <taxon>rosids</taxon>
        <taxon>fabids</taxon>
        <taxon>Rosales</taxon>
        <taxon>Rosaceae</taxon>
        <taxon>Amygdaloideae</taxon>
        <taxon>Amygdaleae</taxon>
        <taxon>Prunus</taxon>
    </lineage>
</organism>
<dbReference type="InterPro" id="IPR036770">
    <property type="entry name" value="Ankyrin_rpt-contain_sf"/>
</dbReference>
<evidence type="ECO:0000256" key="5">
    <source>
        <dbReference type="ARBA" id="ARBA00023043"/>
    </source>
</evidence>
<feature type="transmembrane region" description="Helical" evidence="8">
    <location>
        <begin position="572"/>
        <end position="593"/>
    </location>
</feature>
<keyword evidence="2 8" id="KW-0812">Transmembrane</keyword>
<evidence type="ECO:0000256" key="1">
    <source>
        <dbReference type="ARBA" id="ARBA00004141"/>
    </source>
</evidence>
<evidence type="ECO:0000256" key="2">
    <source>
        <dbReference type="ARBA" id="ARBA00022692"/>
    </source>
</evidence>
<evidence type="ECO:0000256" key="8">
    <source>
        <dbReference type="SAM" id="Phobius"/>
    </source>
</evidence>
<feature type="repeat" description="ANK" evidence="7">
    <location>
        <begin position="358"/>
        <end position="381"/>
    </location>
</feature>
<feature type="repeat" description="ANK" evidence="7">
    <location>
        <begin position="290"/>
        <end position="312"/>
    </location>
</feature>
<dbReference type="PROSITE" id="PS50088">
    <property type="entry name" value="ANK_REPEAT"/>
    <property type="match status" value="4"/>
</dbReference>
<evidence type="ECO:0000256" key="7">
    <source>
        <dbReference type="PROSITE-ProRule" id="PRU00023"/>
    </source>
</evidence>
<name>A0A4Y1RD58_PRUDU</name>
<dbReference type="InterPro" id="IPR026961">
    <property type="entry name" value="PGG_dom"/>
</dbReference>
<dbReference type="SUPFAM" id="SSF48403">
    <property type="entry name" value="Ankyrin repeat"/>
    <property type="match status" value="1"/>
</dbReference>
<dbReference type="Gene3D" id="1.25.40.20">
    <property type="entry name" value="Ankyrin repeat-containing domain"/>
    <property type="match status" value="2"/>
</dbReference>
<feature type="repeat" description="ANK" evidence="7">
    <location>
        <begin position="174"/>
        <end position="206"/>
    </location>
</feature>
<proteinExistence type="predicted"/>
<keyword evidence="3" id="KW-0677">Repeat</keyword>
<dbReference type="InterPro" id="IPR002110">
    <property type="entry name" value="Ankyrin_rpt"/>
</dbReference>
<keyword evidence="4 8" id="KW-1133">Transmembrane helix</keyword>
<dbReference type="GO" id="GO:0005886">
    <property type="term" value="C:plasma membrane"/>
    <property type="evidence" value="ECO:0007669"/>
    <property type="project" value="TreeGrafter"/>
</dbReference>
<evidence type="ECO:0000256" key="4">
    <source>
        <dbReference type="ARBA" id="ARBA00022989"/>
    </source>
</evidence>
<feature type="domain" description="PGG" evidence="9">
    <location>
        <begin position="524"/>
        <end position="629"/>
    </location>
</feature>
<gene>
    <name evidence="10" type="ORF">Prudu_012325</name>
</gene>
<feature type="repeat" description="ANK" evidence="7">
    <location>
        <begin position="324"/>
        <end position="346"/>
    </location>
</feature>
<dbReference type="EMBL" id="AP019300">
    <property type="protein sequence ID" value="BBH01917.1"/>
    <property type="molecule type" value="Genomic_DNA"/>
</dbReference>
<keyword evidence="5 7" id="KW-0040">ANK repeat</keyword>
<accession>A0A4Y1RD58</accession>
<reference evidence="10" key="1">
    <citation type="journal article" date="2019" name="Science">
        <title>Mutation of a bHLH transcription factor allowed almond domestication.</title>
        <authorList>
            <person name="Sanchez-Perez R."/>
            <person name="Pavan S."/>
            <person name="Mazzeo R."/>
            <person name="Moldovan C."/>
            <person name="Aiese Cigliano R."/>
            <person name="Del Cueto J."/>
            <person name="Ricciardi F."/>
            <person name="Lotti C."/>
            <person name="Ricciardi L."/>
            <person name="Dicenta F."/>
            <person name="Lopez-Marques R.L."/>
            <person name="Lindberg Moller B."/>
        </authorList>
    </citation>
    <scope>NUCLEOTIDE SEQUENCE</scope>
</reference>
<evidence type="ECO:0000313" key="10">
    <source>
        <dbReference type="EMBL" id="BBH01917.1"/>
    </source>
</evidence>